<proteinExistence type="inferred from homology"/>
<keyword evidence="8" id="KW-0460">Magnesium</keyword>
<dbReference type="SUPFAM" id="SSF52540">
    <property type="entry name" value="P-loop containing nucleoside triphosphate hydrolases"/>
    <property type="match status" value="1"/>
</dbReference>
<evidence type="ECO:0000256" key="9">
    <source>
        <dbReference type="ARBA" id="ARBA00022962"/>
    </source>
</evidence>
<dbReference type="CDD" id="cd03113">
    <property type="entry name" value="CTPS_N"/>
    <property type="match status" value="1"/>
</dbReference>
<dbReference type="Gene3D" id="3.40.50.300">
    <property type="entry name" value="P-loop containing nucleotide triphosphate hydrolases"/>
    <property type="match status" value="1"/>
</dbReference>
<dbReference type="InterPro" id="IPR027417">
    <property type="entry name" value="P-loop_NTPase"/>
</dbReference>
<evidence type="ECO:0000256" key="12">
    <source>
        <dbReference type="ARBA" id="ARBA00070745"/>
    </source>
</evidence>
<dbReference type="Proteomes" id="UP000285961">
    <property type="component" value="Unassembled WGS sequence"/>
</dbReference>
<evidence type="ECO:0000256" key="2">
    <source>
        <dbReference type="ARBA" id="ARBA00007533"/>
    </source>
</evidence>
<organism evidence="18 19">
    <name type="scientific">Candidatus Abyssobacteria bacterium SURF_17</name>
    <dbReference type="NCBI Taxonomy" id="2093361"/>
    <lineage>
        <taxon>Bacteria</taxon>
        <taxon>Pseudomonadati</taxon>
        <taxon>Candidatus Hydrogenedentota</taxon>
        <taxon>Candidatus Abyssobacteria</taxon>
    </lineage>
</organism>
<dbReference type="CDD" id="cd01746">
    <property type="entry name" value="GATase1_CTP_Synthase"/>
    <property type="match status" value="1"/>
</dbReference>
<evidence type="ECO:0000256" key="13">
    <source>
        <dbReference type="ARBA" id="ARBA00075170"/>
    </source>
</evidence>
<dbReference type="SUPFAM" id="SSF52317">
    <property type="entry name" value="Class I glutamine amidotransferase-like"/>
    <property type="match status" value="1"/>
</dbReference>
<dbReference type="PANTHER" id="PTHR11550">
    <property type="entry name" value="CTP SYNTHASE"/>
    <property type="match status" value="1"/>
</dbReference>
<dbReference type="NCBIfam" id="NF003792">
    <property type="entry name" value="PRK05380.1"/>
    <property type="match status" value="1"/>
</dbReference>
<reference evidence="18 19" key="1">
    <citation type="journal article" date="2017" name="ISME J.">
        <title>Energy and carbon metabolisms in a deep terrestrial subsurface fluid microbial community.</title>
        <authorList>
            <person name="Momper L."/>
            <person name="Jungbluth S.P."/>
            <person name="Lee M.D."/>
            <person name="Amend J.P."/>
        </authorList>
    </citation>
    <scope>NUCLEOTIDE SEQUENCE [LARGE SCALE GENOMIC DNA]</scope>
    <source>
        <strain evidence="18">SURF_17</strain>
    </source>
</reference>
<dbReference type="InterPro" id="IPR004468">
    <property type="entry name" value="CTP_synthase"/>
</dbReference>
<evidence type="ECO:0000313" key="19">
    <source>
        <dbReference type="Proteomes" id="UP000285961"/>
    </source>
</evidence>
<dbReference type="FunFam" id="3.40.50.880:FF:000002">
    <property type="entry name" value="CTP synthase"/>
    <property type="match status" value="1"/>
</dbReference>
<dbReference type="EC" id="6.3.4.2" evidence="3"/>
<evidence type="ECO:0000256" key="4">
    <source>
        <dbReference type="ARBA" id="ARBA00022598"/>
    </source>
</evidence>
<dbReference type="FunFam" id="3.40.50.300:FF:000009">
    <property type="entry name" value="CTP synthase"/>
    <property type="match status" value="1"/>
</dbReference>
<dbReference type="GO" id="GO:0044210">
    <property type="term" value="P:'de novo' CTP biosynthetic process"/>
    <property type="evidence" value="ECO:0007669"/>
    <property type="project" value="UniProtKB-UniPathway"/>
</dbReference>
<evidence type="ECO:0000256" key="1">
    <source>
        <dbReference type="ARBA" id="ARBA00005171"/>
    </source>
</evidence>
<evidence type="ECO:0000256" key="7">
    <source>
        <dbReference type="ARBA" id="ARBA00022840"/>
    </source>
</evidence>
<evidence type="ECO:0000256" key="3">
    <source>
        <dbReference type="ARBA" id="ARBA00012291"/>
    </source>
</evidence>
<dbReference type="GO" id="GO:0003883">
    <property type="term" value="F:CTP synthase activity"/>
    <property type="evidence" value="ECO:0007669"/>
    <property type="project" value="UniProtKB-EC"/>
</dbReference>
<evidence type="ECO:0000256" key="10">
    <source>
        <dbReference type="ARBA" id="ARBA00022975"/>
    </source>
</evidence>
<dbReference type="EMBL" id="QZKI01000110">
    <property type="protein sequence ID" value="RJP66979.1"/>
    <property type="molecule type" value="Genomic_DNA"/>
</dbReference>
<dbReference type="InterPro" id="IPR017456">
    <property type="entry name" value="CTP_synthase_N"/>
</dbReference>
<evidence type="ECO:0000256" key="14">
    <source>
        <dbReference type="ARBA" id="ARBA00079941"/>
    </source>
</evidence>
<dbReference type="Gene3D" id="3.40.50.880">
    <property type="match status" value="1"/>
</dbReference>
<dbReference type="PROSITE" id="PS51273">
    <property type="entry name" value="GATASE_TYPE_1"/>
    <property type="match status" value="1"/>
</dbReference>
<evidence type="ECO:0000259" key="16">
    <source>
        <dbReference type="Pfam" id="PF00117"/>
    </source>
</evidence>
<dbReference type="InterPro" id="IPR033828">
    <property type="entry name" value="GATase1_CTP_Synthase"/>
</dbReference>
<dbReference type="GO" id="GO:0019856">
    <property type="term" value="P:pyrimidine nucleobase biosynthetic process"/>
    <property type="evidence" value="ECO:0007669"/>
    <property type="project" value="TreeGrafter"/>
</dbReference>
<comment type="caution">
    <text evidence="18">The sequence shown here is derived from an EMBL/GenBank/DDBJ whole genome shotgun (WGS) entry which is preliminary data.</text>
</comment>
<accession>A0A419ET40</accession>
<keyword evidence="6" id="KW-0547">Nucleotide-binding</keyword>
<dbReference type="InterPro" id="IPR017926">
    <property type="entry name" value="GATASE"/>
</dbReference>
<comment type="catalytic activity">
    <reaction evidence="11">
        <text>UTP + L-glutamine + ATP + H2O = CTP + L-glutamate + ADP + phosphate + 2 H(+)</text>
        <dbReference type="Rhea" id="RHEA:26426"/>
        <dbReference type="ChEBI" id="CHEBI:15377"/>
        <dbReference type="ChEBI" id="CHEBI:15378"/>
        <dbReference type="ChEBI" id="CHEBI:29985"/>
        <dbReference type="ChEBI" id="CHEBI:30616"/>
        <dbReference type="ChEBI" id="CHEBI:37563"/>
        <dbReference type="ChEBI" id="CHEBI:43474"/>
        <dbReference type="ChEBI" id="CHEBI:46398"/>
        <dbReference type="ChEBI" id="CHEBI:58359"/>
        <dbReference type="ChEBI" id="CHEBI:456216"/>
        <dbReference type="EC" id="6.3.4.2"/>
    </reaction>
</comment>
<gene>
    <name evidence="18" type="primary">pyrG</name>
    <name evidence="18" type="ORF">C4532_15285</name>
</gene>
<feature type="domain" description="Glutamine amidotransferase" evidence="16">
    <location>
        <begin position="302"/>
        <end position="526"/>
    </location>
</feature>
<keyword evidence="10" id="KW-0665">Pyrimidine biosynthesis</keyword>
<dbReference type="PANTHER" id="PTHR11550:SF0">
    <property type="entry name" value="CTP SYNTHASE-RELATED"/>
    <property type="match status" value="1"/>
</dbReference>
<dbReference type="GO" id="GO:0042802">
    <property type="term" value="F:identical protein binding"/>
    <property type="evidence" value="ECO:0007669"/>
    <property type="project" value="TreeGrafter"/>
</dbReference>
<evidence type="ECO:0000256" key="8">
    <source>
        <dbReference type="ARBA" id="ARBA00022842"/>
    </source>
</evidence>
<dbReference type="NCBIfam" id="TIGR00337">
    <property type="entry name" value="PyrG"/>
    <property type="match status" value="1"/>
</dbReference>
<dbReference type="GO" id="GO:0097268">
    <property type="term" value="C:cytoophidium"/>
    <property type="evidence" value="ECO:0007669"/>
    <property type="project" value="UniProtKB-ARBA"/>
</dbReference>
<evidence type="ECO:0000313" key="18">
    <source>
        <dbReference type="EMBL" id="RJP66979.1"/>
    </source>
</evidence>
<keyword evidence="7" id="KW-0067">ATP-binding</keyword>
<dbReference type="AlphaFoldDB" id="A0A419ET40"/>
<evidence type="ECO:0000256" key="6">
    <source>
        <dbReference type="ARBA" id="ARBA00022741"/>
    </source>
</evidence>
<name>A0A419ET40_9BACT</name>
<sequence>MKNTKWIIVTGGVLSGLGKGVVSASIGRLLVPTYKVVPIKCDGYLNVDPGTMNPVEHGEVFVLDDGGEVDLDFGHYERFLNIGCKSEWNLTSGKIFQSLVEKERRGDFLGKTVQVIPHVTGEIRERFKKIARKAKADVVLIEIGGTVGDIENLWFLEAVRELSADVGPRDIVYVHIGLVPVLDELGQQKTKPIQQSILFMRERGLFPQIIIGRSRDKLTERTKLKIHWLCNVPIQNVISDPYLNHVYELPLVFEEEGLRRVLARQLGLRIPNRLDEWKKLVNRIKNPKNAVTIAICGKYTELADSYISIEEALVHSAAHLNCKVNKKWVETTDIERGKISVEEALKGVHGVIVAGGFGARGAEGKITVIRHAREKKLPFLGLCYGLQLAVVEFARNVCGLKDANSREIDPNTRHPVVDYLPEQIGITHKGGTMRLGGHDVVIRKGTKAYELYGGKTRKRFRHRNEVNPRYIKQIEKAGMVFSGKARGKPIMQVIELKDHPFFMASQFHPELTSTLDKPSKMFHRFVATSLEMSKQSP</sequence>
<dbReference type="Pfam" id="PF00117">
    <property type="entry name" value="GATase"/>
    <property type="match status" value="1"/>
</dbReference>
<evidence type="ECO:0000256" key="15">
    <source>
        <dbReference type="ARBA" id="ARBA00083191"/>
    </source>
</evidence>
<comment type="pathway">
    <text evidence="1">Pyrimidine metabolism; CTP biosynthesis via de novo pathway; CTP from UDP: step 2/2.</text>
</comment>
<dbReference type="GO" id="GO:0005524">
    <property type="term" value="F:ATP binding"/>
    <property type="evidence" value="ECO:0007669"/>
    <property type="project" value="UniProtKB-KW"/>
</dbReference>
<keyword evidence="4 18" id="KW-0436">Ligase</keyword>
<dbReference type="Pfam" id="PF06418">
    <property type="entry name" value="CTP_synth_N"/>
    <property type="match status" value="1"/>
</dbReference>
<protein>
    <recommendedName>
        <fullName evidence="12">CTP synthase</fullName>
        <ecNumber evidence="3">6.3.4.2</ecNumber>
    </recommendedName>
    <alternativeName>
        <fullName evidence="14">Cytidine 5'-triphosphate synthase</fullName>
    </alternativeName>
    <alternativeName>
        <fullName evidence="15">Cytidine triphosphate synthetase</fullName>
    </alternativeName>
    <alternativeName>
        <fullName evidence="13">UTP--ammonia ligase</fullName>
    </alternativeName>
</protein>
<keyword evidence="5" id="KW-0479">Metal-binding</keyword>
<keyword evidence="9" id="KW-0315">Glutamine amidotransferase</keyword>
<dbReference type="UniPathway" id="UPA00159">
    <property type="reaction ID" value="UER00277"/>
</dbReference>
<dbReference type="GO" id="GO:0046872">
    <property type="term" value="F:metal ion binding"/>
    <property type="evidence" value="ECO:0007669"/>
    <property type="project" value="UniProtKB-KW"/>
</dbReference>
<comment type="similarity">
    <text evidence="2">Belongs to the CTP synthase family.</text>
</comment>
<dbReference type="InterPro" id="IPR029062">
    <property type="entry name" value="Class_I_gatase-like"/>
</dbReference>
<evidence type="ECO:0000256" key="5">
    <source>
        <dbReference type="ARBA" id="ARBA00022723"/>
    </source>
</evidence>
<feature type="domain" description="CTP synthase N-terminal" evidence="17">
    <location>
        <begin position="5"/>
        <end position="268"/>
    </location>
</feature>
<evidence type="ECO:0000256" key="11">
    <source>
        <dbReference type="ARBA" id="ARBA00047781"/>
    </source>
</evidence>
<evidence type="ECO:0000259" key="17">
    <source>
        <dbReference type="Pfam" id="PF06418"/>
    </source>
</evidence>